<keyword evidence="3 10" id="KW-0378">Hydrolase</keyword>
<evidence type="ECO:0000313" key="11">
    <source>
        <dbReference type="Proteomes" id="UP001057025"/>
    </source>
</evidence>
<dbReference type="PANTHER" id="PTHR35333">
    <property type="entry name" value="BETA-LACTAMASE"/>
    <property type="match status" value="1"/>
</dbReference>
<keyword evidence="5" id="KW-0573">Peptidoglycan synthesis</keyword>
<protein>
    <submittedName>
        <fullName evidence="10">Serine hydrolase</fullName>
    </submittedName>
</protein>
<keyword evidence="8" id="KW-1133">Transmembrane helix</keyword>
<sequence>MDNQSQPHRAKQRRAPLGGTRSWIIIGLLLIIIGSGAVGMIVHFHHESQATHPVKTVSSKKHTDTVKLAKPLHLTNTKAQQAMVIDAQTGQVLGTKNAHQQVGIASESKMLTAYAVLKAIKTKRITWNTEVPITKQSDWSHKDSNVYAHLDVHEGEKLPVRTLFNAMYTLSANDAAFALADFMKPKNLTQQQALTKWAQELNLNGSKWLNAAGQLNKNAGDYEVKQQHPDAENMASVTQIAKIAYRNLQMGPELHEDYHELDFVYQPMPHDSKALETELSRFQKGVKPHLNNPLNLSFKNFKTGSSPKYGGGISALMQTPDGHEFIVVVDGAGSYISRFPRFQESVNALTEVLQRKQPISFKKNQRVQQLYTIDEPQAHVETIKKPTVYWNDKLN</sequence>
<dbReference type="InterPro" id="IPR018044">
    <property type="entry name" value="Peptidase_S11"/>
</dbReference>
<feature type="transmembrane region" description="Helical" evidence="8">
    <location>
        <begin position="21"/>
        <end position="44"/>
    </location>
</feature>
<proteinExistence type="inferred from homology"/>
<accession>A0ABY5BTB2</accession>
<evidence type="ECO:0000256" key="4">
    <source>
        <dbReference type="ARBA" id="ARBA00022960"/>
    </source>
</evidence>
<evidence type="ECO:0000256" key="8">
    <source>
        <dbReference type="SAM" id="Phobius"/>
    </source>
</evidence>
<evidence type="ECO:0000256" key="7">
    <source>
        <dbReference type="RuleBase" id="RU004016"/>
    </source>
</evidence>
<comment type="similarity">
    <text evidence="1 7">Belongs to the peptidase S11 family.</text>
</comment>
<feature type="domain" description="Peptidase S11 D-alanyl-D-alanine carboxypeptidase A N-terminal" evidence="9">
    <location>
        <begin position="76"/>
        <end position="266"/>
    </location>
</feature>
<evidence type="ECO:0000313" key="10">
    <source>
        <dbReference type="EMBL" id="USS88170.1"/>
    </source>
</evidence>
<keyword evidence="8" id="KW-0812">Transmembrane</keyword>
<dbReference type="PANTHER" id="PTHR35333:SF3">
    <property type="entry name" value="BETA-LACTAMASE-TYPE TRANSPEPTIDASE FOLD CONTAINING PROTEIN"/>
    <property type="match status" value="1"/>
</dbReference>
<evidence type="ECO:0000256" key="2">
    <source>
        <dbReference type="ARBA" id="ARBA00022729"/>
    </source>
</evidence>
<evidence type="ECO:0000256" key="3">
    <source>
        <dbReference type="ARBA" id="ARBA00022801"/>
    </source>
</evidence>
<dbReference type="EMBL" id="CP097118">
    <property type="protein sequence ID" value="USS88170.1"/>
    <property type="molecule type" value="Genomic_DNA"/>
</dbReference>
<dbReference type="InterPro" id="IPR012338">
    <property type="entry name" value="Beta-lactam/transpept-like"/>
</dbReference>
<gene>
    <name evidence="10" type="ORF">M3M39_01430</name>
</gene>
<dbReference type="Gene3D" id="3.40.710.10">
    <property type="entry name" value="DD-peptidase/beta-lactamase superfamily"/>
    <property type="match status" value="1"/>
</dbReference>
<dbReference type="SUPFAM" id="SSF56601">
    <property type="entry name" value="beta-lactamase/transpeptidase-like"/>
    <property type="match status" value="1"/>
</dbReference>
<dbReference type="InterPro" id="IPR001967">
    <property type="entry name" value="Peptidase_S11_N"/>
</dbReference>
<dbReference type="Proteomes" id="UP001057025">
    <property type="component" value="Chromosome"/>
</dbReference>
<dbReference type="Pfam" id="PF00768">
    <property type="entry name" value="Peptidase_S11"/>
    <property type="match status" value="1"/>
</dbReference>
<keyword evidence="4" id="KW-0133">Cell shape</keyword>
<organism evidence="10 11">
    <name type="scientific">Fructilactobacillus hinvesii</name>
    <dbReference type="NCBI Taxonomy" id="2940300"/>
    <lineage>
        <taxon>Bacteria</taxon>
        <taxon>Bacillati</taxon>
        <taxon>Bacillota</taxon>
        <taxon>Bacilli</taxon>
        <taxon>Lactobacillales</taxon>
        <taxon>Lactobacillaceae</taxon>
        <taxon>Fructilactobacillus</taxon>
    </lineage>
</organism>
<keyword evidence="11" id="KW-1185">Reference proteome</keyword>
<keyword evidence="8" id="KW-0472">Membrane</keyword>
<dbReference type="RefSeq" id="WP_252797456.1">
    <property type="nucleotide sequence ID" value="NZ_CP097118.1"/>
</dbReference>
<dbReference type="PRINTS" id="PR00725">
    <property type="entry name" value="DADACBPTASE1"/>
</dbReference>
<name>A0ABY5BTB2_9LACO</name>
<keyword evidence="2" id="KW-0732">Signal</keyword>
<evidence type="ECO:0000259" key="9">
    <source>
        <dbReference type="Pfam" id="PF00768"/>
    </source>
</evidence>
<reference evidence="10" key="1">
    <citation type="submission" date="2022-05" db="EMBL/GenBank/DDBJ databases">
        <authorList>
            <person name="Oliphant S.A."/>
            <person name="Watson-Haigh N.S."/>
            <person name="Sumby K.M."/>
            <person name="Gardner J.M."/>
            <person name="Jiranek V."/>
        </authorList>
    </citation>
    <scope>NUCLEOTIDE SEQUENCE</scope>
    <source>
        <strain evidence="10">KI11_C11</strain>
    </source>
</reference>
<keyword evidence="6" id="KW-0961">Cell wall biogenesis/degradation</keyword>
<evidence type="ECO:0000256" key="6">
    <source>
        <dbReference type="ARBA" id="ARBA00023316"/>
    </source>
</evidence>
<evidence type="ECO:0000256" key="5">
    <source>
        <dbReference type="ARBA" id="ARBA00022984"/>
    </source>
</evidence>
<dbReference type="InterPro" id="IPR000871">
    <property type="entry name" value="Beta-lactam_class-A"/>
</dbReference>
<evidence type="ECO:0000256" key="1">
    <source>
        <dbReference type="ARBA" id="ARBA00007164"/>
    </source>
</evidence>
<dbReference type="GO" id="GO:0016787">
    <property type="term" value="F:hydrolase activity"/>
    <property type="evidence" value="ECO:0007669"/>
    <property type="project" value="UniProtKB-KW"/>
</dbReference>